<proteinExistence type="predicted"/>
<dbReference type="PANTHER" id="PTHR10039">
    <property type="entry name" value="AMELOGENIN"/>
    <property type="match status" value="1"/>
</dbReference>
<dbReference type="Proteomes" id="UP001610334">
    <property type="component" value="Unassembled WGS sequence"/>
</dbReference>
<dbReference type="InterPro" id="IPR027417">
    <property type="entry name" value="P-loop_NTPase"/>
</dbReference>
<name>A0ABR4H7T6_9EURO</name>
<evidence type="ECO:0000313" key="6">
    <source>
        <dbReference type="Proteomes" id="UP001610334"/>
    </source>
</evidence>
<dbReference type="PROSITE" id="PS50293">
    <property type="entry name" value="TPR_REGION"/>
    <property type="match status" value="1"/>
</dbReference>
<feature type="repeat" description="TPR" evidence="2">
    <location>
        <begin position="899"/>
        <end position="932"/>
    </location>
</feature>
<feature type="region of interest" description="Disordered" evidence="3">
    <location>
        <begin position="653"/>
        <end position="675"/>
    </location>
</feature>
<dbReference type="Pfam" id="PF13374">
    <property type="entry name" value="TPR_10"/>
    <property type="match status" value="1"/>
</dbReference>
<feature type="domain" description="Nephrocystin 3-like N-terminal" evidence="4">
    <location>
        <begin position="132"/>
        <end position="292"/>
    </location>
</feature>
<dbReference type="Gene3D" id="1.25.40.10">
    <property type="entry name" value="Tetratricopeptide repeat domain"/>
    <property type="match status" value="2"/>
</dbReference>
<comment type="caution">
    <text evidence="5">The sequence shown here is derived from an EMBL/GenBank/DDBJ whole genome shotgun (WGS) entry which is preliminary data.</text>
</comment>
<evidence type="ECO:0000259" key="4">
    <source>
        <dbReference type="Pfam" id="PF24883"/>
    </source>
</evidence>
<reference evidence="5 6" key="1">
    <citation type="submission" date="2024-07" db="EMBL/GenBank/DDBJ databases">
        <title>Section-level genome sequencing and comparative genomics of Aspergillus sections Usti and Cavernicolus.</title>
        <authorList>
            <consortium name="Lawrence Berkeley National Laboratory"/>
            <person name="Nybo J.L."/>
            <person name="Vesth T.C."/>
            <person name="Theobald S."/>
            <person name="Frisvad J.C."/>
            <person name="Larsen T.O."/>
            <person name="Kjaerboelling I."/>
            <person name="Rothschild-Mancinelli K."/>
            <person name="Lyhne E.K."/>
            <person name="Kogle M.E."/>
            <person name="Barry K."/>
            <person name="Clum A."/>
            <person name="Na H."/>
            <person name="Ledsgaard L."/>
            <person name="Lin J."/>
            <person name="Lipzen A."/>
            <person name="Kuo A."/>
            <person name="Riley R."/>
            <person name="Mondo S."/>
            <person name="Labutti K."/>
            <person name="Haridas S."/>
            <person name="Pangalinan J."/>
            <person name="Salamov A.A."/>
            <person name="Simmons B.A."/>
            <person name="Magnuson J.K."/>
            <person name="Chen J."/>
            <person name="Drula E."/>
            <person name="Henrissat B."/>
            <person name="Wiebenga A."/>
            <person name="Lubbers R.J."/>
            <person name="Gomes A.C."/>
            <person name="Makela M.R."/>
            <person name="Stajich J."/>
            <person name="Grigoriev I.V."/>
            <person name="Mortensen U.H."/>
            <person name="De Vries R.P."/>
            <person name="Baker S.E."/>
            <person name="Andersen M.R."/>
        </authorList>
    </citation>
    <scope>NUCLEOTIDE SEQUENCE [LARGE SCALE GENOMIC DNA]</scope>
    <source>
        <strain evidence="5 6">CBS 588.65</strain>
    </source>
</reference>
<keyword evidence="6" id="KW-1185">Reference proteome</keyword>
<evidence type="ECO:0000256" key="1">
    <source>
        <dbReference type="ARBA" id="ARBA00022737"/>
    </source>
</evidence>
<dbReference type="Pfam" id="PF13424">
    <property type="entry name" value="TPR_12"/>
    <property type="match status" value="2"/>
</dbReference>
<dbReference type="InterPro" id="IPR019734">
    <property type="entry name" value="TPR_rpt"/>
</dbReference>
<evidence type="ECO:0000256" key="3">
    <source>
        <dbReference type="SAM" id="MobiDB-lite"/>
    </source>
</evidence>
<keyword evidence="2" id="KW-0802">TPR repeat</keyword>
<dbReference type="InterPro" id="IPR056884">
    <property type="entry name" value="NPHP3-like_N"/>
</dbReference>
<dbReference type="SUPFAM" id="SSF48452">
    <property type="entry name" value="TPR-like"/>
    <property type="match status" value="2"/>
</dbReference>
<accession>A0ABR4H7T6</accession>
<dbReference type="Pfam" id="PF24883">
    <property type="entry name" value="NPHP3_N"/>
    <property type="match status" value="1"/>
</dbReference>
<dbReference type="PROSITE" id="PS50005">
    <property type="entry name" value="TPR"/>
    <property type="match status" value="1"/>
</dbReference>
<dbReference type="InterPro" id="IPR011990">
    <property type="entry name" value="TPR-like_helical_dom_sf"/>
</dbReference>
<dbReference type="PANTHER" id="PTHR10039:SF14">
    <property type="entry name" value="NACHT DOMAIN-CONTAINING PROTEIN"/>
    <property type="match status" value="1"/>
</dbReference>
<keyword evidence="1" id="KW-0677">Repeat</keyword>
<organism evidence="5 6">
    <name type="scientific">Aspergillus granulosus</name>
    <dbReference type="NCBI Taxonomy" id="176169"/>
    <lineage>
        <taxon>Eukaryota</taxon>
        <taxon>Fungi</taxon>
        <taxon>Dikarya</taxon>
        <taxon>Ascomycota</taxon>
        <taxon>Pezizomycotina</taxon>
        <taxon>Eurotiomycetes</taxon>
        <taxon>Eurotiomycetidae</taxon>
        <taxon>Eurotiales</taxon>
        <taxon>Aspergillaceae</taxon>
        <taxon>Aspergillus</taxon>
        <taxon>Aspergillus subgen. Nidulantes</taxon>
    </lineage>
</organism>
<protein>
    <recommendedName>
        <fullName evidence="4">Nephrocystin 3-like N-terminal domain-containing protein</fullName>
    </recommendedName>
</protein>
<dbReference type="EMBL" id="JBFXLT010000066">
    <property type="protein sequence ID" value="KAL2810853.1"/>
    <property type="molecule type" value="Genomic_DNA"/>
</dbReference>
<evidence type="ECO:0000256" key="2">
    <source>
        <dbReference type="PROSITE-ProRule" id="PRU00339"/>
    </source>
</evidence>
<dbReference type="Gene3D" id="3.40.50.300">
    <property type="entry name" value="P-loop containing nucleotide triphosphate hydrolases"/>
    <property type="match status" value="1"/>
</dbReference>
<gene>
    <name evidence="5" type="ORF">BJX63DRAFT_303421</name>
</gene>
<sequence>MRQIEKECRDKAEAREVLPAVNGSLQQITLLDKLIQETLPTPSDSRLRRMRKAVASIRREKVMVAILESLERYKSTLTLYLGQTSRTATARLCRSEEMHAEMTALQRQNMKMKCEMWLKPGTSCLYQPNLPGTCEWIWTEPEFTKWSKPSLDWGRLLCIYGVHGCGKSVLATSIAKGLRARKQPTLFFAFSGSDGNRQTLDSLARTLLWQLLEANTDQKALEIMDDLMHRGPITTSELVEALVNTANLETRPTYCIIDGVDECTDECNDPYRGLLKAVLDLIDKTNLHVVLLGRPYALQAAICTAPLKIEMNSNLIKTDIEEFIRFEIGQSRALATQDLRDITFEVLREKSDGMFLWAKLMIDELRRSATRHEVMDRLHNTPRGLKELFRVLFLRLVDKLDEFELVLARKALAFTITSCRALTVDELRYSYALDIGTVSTLEDYLLLQPEQRIMDVCGGLINFTGDHAHLIHVSVKEFLTRPEDDWSCIEDQKIKCFQVDLEATHRTLGSICVDYLVLGDYSCSLHGTDQFAELESQYPFLSYASRHAISHLIQSGPPGPMILGKINDFLESQRFAAWMEYLAMLLLDDFPNITFEYEIKMFASWLNKKDHEWKLFESRLRVIWNRELAIRKEKFGDDDTRTERWRQFLDMVADPESSSGSPDLSTAIHESPKGSSDTVSQIMNLINSHAILPVPRKLDMIIKLQSHLQRVHALSDPLRKLFEIILKMADRLPLPVLLIIGGFYERLGKLEDAMNVYYIALARSRSQERPVEFDILMSIASILGKQDNNTEAEEMYRRAVAGREQVLGKEHPHTLTSIHNLGSTLNDQGKYKQAEEMFRQAVAGQEQILGKEHRDTLTSTHDLGSALNDQGKYEQAEEMYRRAVAGREQVLGKENPHTLTSINNLGCALHSQGKYEQAEEMFRRAVAGREQVLGKENPHTLTSIHNLGSTLNDQGKYEQAEEMFRRAKE</sequence>
<dbReference type="SMART" id="SM00028">
    <property type="entry name" value="TPR"/>
    <property type="match status" value="5"/>
</dbReference>
<evidence type="ECO:0000313" key="5">
    <source>
        <dbReference type="EMBL" id="KAL2810853.1"/>
    </source>
</evidence>
<dbReference type="SUPFAM" id="SSF52540">
    <property type="entry name" value="P-loop containing nucleoside triphosphate hydrolases"/>
    <property type="match status" value="1"/>
</dbReference>